<proteinExistence type="predicted"/>
<evidence type="ECO:0000313" key="5">
    <source>
        <dbReference type="Proteomes" id="UP000226192"/>
    </source>
</evidence>
<dbReference type="Pfam" id="PF17733">
    <property type="entry name" value="KPWE_dom"/>
    <property type="match status" value="1"/>
</dbReference>
<organism evidence="4 5">
    <name type="scientific">Ophiocordyceps australis</name>
    <dbReference type="NCBI Taxonomy" id="1399860"/>
    <lineage>
        <taxon>Eukaryota</taxon>
        <taxon>Fungi</taxon>
        <taxon>Dikarya</taxon>
        <taxon>Ascomycota</taxon>
        <taxon>Pezizomycotina</taxon>
        <taxon>Sordariomycetes</taxon>
        <taxon>Hypocreomycetidae</taxon>
        <taxon>Hypocreales</taxon>
        <taxon>Ophiocordycipitaceae</taxon>
        <taxon>Ophiocordyceps</taxon>
    </lineage>
</organism>
<dbReference type="AlphaFoldDB" id="A0A2C5XAT8"/>
<evidence type="ECO:0000259" key="3">
    <source>
        <dbReference type="Pfam" id="PF25871"/>
    </source>
</evidence>
<evidence type="ECO:0000313" key="4">
    <source>
        <dbReference type="EMBL" id="PHH65189.1"/>
    </source>
</evidence>
<dbReference type="PANTHER" id="PTHR36855:SF1">
    <property type="entry name" value="PEROXISOME MEMBRANE ANCHOR PROTEIN PEX14P N-TERMINAL DOMAIN-CONTAINING PROTEIN"/>
    <property type="match status" value="1"/>
</dbReference>
<reference evidence="4 5" key="1">
    <citation type="submission" date="2017-06" db="EMBL/GenBank/DDBJ databases">
        <title>Ant-infecting Ophiocordyceps genomes reveal a high diversity of potential behavioral manipulation genes and a possible major role for enterotoxins.</title>
        <authorList>
            <person name="De Bekker C."/>
            <person name="Evans H.C."/>
            <person name="Brachmann A."/>
            <person name="Hughes D.P."/>
        </authorList>
    </citation>
    <scope>NUCLEOTIDE SEQUENCE [LARGE SCALE GENOMIC DNA]</scope>
    <source>
        <strain evidence="4 5">Map64</strain>
    </source>
</reference>
<gene>
    <name evidence="4" type="ORF">CDD81_3320</name>
</gene>
<dbReference type="Proteomes" id="UP000226192">
    <property type="component" value="Unassembled WGS sequence"/>
</dbReference>
<name>A0A2C5XAT8_9HYPO</name>
<feature type="region of interest" description="Disordered" evidence="1">
    <location>
        <begin position="98"/>
        <end position="124"/>
    </location>
</feature>
<dbReference type="PANTHER" id="PTHR36855">
    <property type="entry name" value="CHROMOSOME 10, WHOLE GENOME SHOTGUN SEQUENCE"/>
    <property type="match status" value="1"/>
</dbReference>
<dbReference type="Pfam" id="PF25871">
    <property type="entry name" value="HTH_76"/>
    <property type="match status" value="1"/>
</dbReference>
<dbReference type="InterPro" id="IPR040554">
    <property type="entry name" value="KPWE_PEX14_dom"/>
</dbReference>
<feature type="domain" description="PEX14-like helix-turn-helix" evidence="3">
    <location>
        <begin position="20"/>
        <end position="92"/>
    </location>
</feature>
<keyword evidence="5" id="KW-1185">Reference proteome</keyword>
<dbReference type="EMBL" id="NJET01000021">
    <property type="protein sequence ID" value="PHH65189.1"/>
    <property type="molecule type" value="Genomic_DNA"/>
</dbReference>
<protein>
    <submittedName>
        <fullName evidence="4">Uncharacterized protein</fullName>
    </submittedName>
</protein>
<dbReference type="OrthoDB" id="9936937at2759"/>
<feature type="domain" description="Peroxisomal membrane protein PEX14-like KPWE" evidence="2">
    <location>
        <begin position="152"/>
        <end position="201"/>
    </location>
</feature>
<sequence length="240" mass="26121">MAQADSLSGAHRIRSLTDNDAIYHAFDAYPWTKDTAFLAGLAAILGEPSAASQHPQPSLPDIATHARIFYYTQRVGVQIDFTSYQAWLAHHPDHTPPNVIPSAYSSTHDQHQGPEPNDSDGASFALPWQQAAPKADLYIDRTNSAPGSAEPSYPMGFAEMLKLLQEGKPVPGIRQIPNTLARNPSVKPVGSRSAPRKPWEKSQASPSPEEMNLTKALDQEFPPLDTDAPKTPSEPPDVQV</sequence>
<dbReference type="STRING" id="1399860.A0A2C5XAT8"/>
<feature type="region of interest" description="Disordered" evidence="1">
    <location>
        <begin position="175"/>
        <end position="240"/>
    </location>
</feature>
<comment type="caution">
    <text evidence="4">The sequence shown here is derived from an EMBL/GenBank/DDBJ whole genome shotgun (WGS) entry which is preliminary data.</text>
</comment>
<dbReference type="InterPro" id="IPR058841">
    <property type="entry name" value="HTH_76"/>
</dbReference>
<evidence type="ECO:0000259" key="2">
    <source>
        <dbReference type="Pfam" id="PF17733"/>
    </source>
</evidence>
<evidence type="ECO:0000256" key="1">
    <source>
        <dbReference type="SAM" id="MobiDB-lite"/>
    </source>
</evidence>
<accession>A0A2C5XAT8</accession>